<dbReference type="InterPro" id="IPR001282">
    <property type="entry name" value="G6P_DH"/>
</dbReference>
<dbReference type="GO" id="GO:0009051">
    <property type="term" value="P:pentose-phosphate shunt, oxidative branch"/>
    <property type="evidence" value="ECO:0007669"/>
    <property type="project" value="TreeGrafter"/>
</dbReference>
<dbReference type="SUPFAM" id="SSF55347">
    <property type="entry name" value="Glyceraldehyde-3-phosphate dehydrogenase-like, C-terminal domain"/>
    <property type="match status" value="1"/>
</dbReference>
<evidence type="ECO:0000259" key="5">
    <source>
        <dbReference type="Pfam" id="PF02781"/>
    </source>
</evidence>
<dbReference type="Gene3D" id="3.30.360.10">
    <property type="entry name" value="Dihydrodipicolinate Reductase, domain 2"/>
    <property type="match status" value="1"/>
</dbReference>
<dbReference type="GO" id="GO:0005829">
    <property type="term" value="C:cytosol"/>
    <property type="evidence" value="ECO:0007669"/>
    <property type="project" value="TreeGrafter"/>
</dbReference>
<accession>A0A447S6F2</accession>
<dbReference type="GO" id="GO:0050661">
    <property type="term" value="F:NADP binding"/>
    <property type="evidence" value="ECO:0007669"/>
    <property type="project" value="InterPro"/>
</dbReference>
<dbReference type="PANTHER" id="PTHR23429:SF0">
    <property type="entry name" value="GLUCOSE-6-PHOSPHATE 1-DEHYDROGENASE"/>
    <property type="match status" value="1"/>
</dbReference>
<protein>
    <submittedName>
        <fullName evidence="6">Glucose-6-phosphate 1-dehydrogenase</fullName>
        <ecNumber evidence="6">1.1.1.49</ecNumber>
    </submittedName>
</protein>
<dbReference type="EMBL" id="LR134162">
    <property type="protein sequence ID" value="VEB07680.1"/>
    <property type="molecule type" value="Genomic_DNA"/>
</dbReference>
<dbReference type="GO" id="GO:0006006">
    <property type="term" value="P:glucose metabolic process"/>
    <property type="evidence" value="ECO:0007669"/>
    <property type="project" value="InterPro"/>
</dbReference>
<keyword evidence="2" id="KW-0521">NADP</keyword>
<evidence type="ECO:0000256" key="1">
    <source>
        <dbReference type="ARBA" id="ARBA00004921"/>
    </source>
</evidence>
<keyword evidence="4" id="KW-0119">Carbohydrate metabolism</keyword>
<evidence type="ECO:0000313" key="7">
    <source>
        <dbReference type="Proteomes" id="UP000282433"/>
    </source>
</evidence>
<dbReference type="GO" id="GO:0004345">
    <property type="term" value="F:glucose-6-phosphate dehydrogenase activity"/>
    <property type="evidence" value="ECO:0007669"/>
    <property type="project" value="UniProtKB-EC"/>
</dbReference>
<evidence type="ECO:0000256" key="4">
    <source>
        <dbReference type="ARBA" id="ARBA00023277"/>
    </source>
</evidence>
<dbReference type="InterPro" id="IPR022675">
    <property type="entry name" value="G6P_DH_C"/>
</dbReference>
<evidence type="ECO:0000313" key="6">
    <source>
        <dbReference type="EMBL" id="VEB07680.1"/>
    </source>
</evidence>
<gene>
    <name evidence="6" type="primary">zwf_3</name>
    <name evidence="6" type="ORF">NCTC13635_06971</name>
</gene>
<comment type="pathway">
    <text evidence="1">Carbohydrate degradation.</text>
</comment>
<dbReference type="AlphaFoldDB" id="A0A447S6F2"/>
<evidence type="ECO:0000256" key="2">
    <source>
        <dbReference type="ARBA" id="ARBA00022857"/>
    </source>
</evidence>
<proteinExistence type="predicted"/>
<name>A0A447S6F2_KLEPN</name>
<evidence type="ECO:0000256" key="3">
    <source>
        <dbReference type="ARBA" id="ARBA00023002"/>
    </source>
</evidence>
<dbReference type="PANTHER" id="PTHR23429">
    <property type="entry name" value="GLUCOSE-6-PHOSPHATE 1-DEHYDROGENASE G6PD"/>
    <property type="match status" value="1"/>
</dbReference>
<keyword evidence="3 6" id="KW-0560">Oxidoreductase</keyword>
<dbReference type="Pfam" id="PF02781">
    <property type="entry name" value="G6PD_C"/>
    <property type="match status" value="1"/>
</dbReference>
<organism evidence="6 7">
    <name type="scientific">Klebsiella pneumoniae</name>
    <dbReference type="NCBI Taxonomy" id="573"/>
    <lineage>
        <taxon>Bacteria</taxon>
        <taxon>Pseudomonadati</taxon>
        <taxon>Pseudomonadota</taxon>
        <taxon>Gammaproteobacteria</taxon>
        <taxon>Enterobacterales</taxon>
        <taxon>Enterobacteriaceae</taxon>
        <taxon>Klebsiella/Raoultella group</taxon>
        <taxon>Klebsiella</taxon>
        <taxon>Klebsiella pneumoniae complex</taxon>
    </lineage>
</organism>
<feature type="domain" description="Glucose-6-phosphate dehydrogenase C-terminal" evidence="5">
    <location>
        <begin position="2"/>
        <end position="172"/>
    </location>
</feature>
<sequence length="175" mass="20391">MAIRVDIDNWRWAGVPFYLRTGKRLPTKCSEVVVYFKTPELNLFKETWQELPQNKLTIRLQPDEGVDIQVLNKVPGLDHKHNLQITKLDLSYSETFNQTHLADAYERLLLETMRGIQALFVRRDEVEEAWKWVDSITEAWAADRDAPKPYQAGTWGPVASVAMITRDGRSWNEFE</sequence>
<dbReference type="Proteomes" id="UP000282433">
    <property type="component" value="Chromosome"/>
</dbReference>
<dbReference type="EC" id="1.1.1.49" evidence="6"/>
<reference evidence="6 7" key="1">
    <citation type="submission" date="2018-12" db="EMBL/GenBank/DDBJ databases">
        <authorList>
            <consortium name="Pathogen Informatics"/>
        </authorList>
    </citation>
    <scope>NUCLEOTIDE SEQUENCE [LARGE SCALE GENOMIC DNA]</scope>
    <source>
        <strain evidence="6 7">NCTC13635</strain>
    </source>
</reference>